<dbReference type="OrthoDB" id="3039123at2759"/>
<sequence length="83" mass="8918">GQGGGAAAIADNLPFDGAHNVLAAVVRWVENGDAPDTITGTKFVNDTAGLGIDFQRRHCKYPLRSTFRGEGLDAKDLESWRCE</sequence>
<dbReference type="InterPro" id="IPR011118">
    <property type="entry name" value="Tannase/feruloyl_esterase"/>
</dbReference>
<organism evidence="8 9">
    <name type="scientific">Colletotrichum musicola</name>
    <dbReference type="NCBI Taxonomy" id="2175873"/>
    <lineage>
        <taxon>Eukaryota</taxon>
        <taxon>Fungi</taxon>
        <taxon>Dikarya</taxon>
        <taxon>Ascomycota</taxon>
        <taxon>Pezizomycotina</taxon>
        <taxon>Sordariomycetes</taxon>
        <taxon>Hypocreomycetidae</taxon>
        <taxon>Glomerellales</taxon>
        <taxon>Glomerellaceae</taxon>
        <taxon>Colletotrichum</taxon>
        <taxon>Colletotrichum orchidearum species complex</taxon>
    </lineage>
</organism>
<dbReference type="PANTHER" id="PTHR33938:SF15">
    <property type="entry name" value="FERULOYL ESTERASE B-RELATED"/>
    <property type="match status" value="1"/>
</dbReference>
<comment type="caution">
    <text evidence="8">The sequence shown here is derived from an EMBL/GenBank/DDBJ whole genome shotgun (WGS) entry which is preliminary data.</text>
</comment>
<protein>
    <recommendedName>
        <fullName evidence="1">feruloyl esterase</fullName>
        <ecNumber evidence="1">3.1.1.73</ecNumber>
    </recommendedName>
</protein>
<keyword evidence="3" id="KW-0624">Polysaccharide degradation</keyword>
<keyword evidence="4" id="KW-0732">Signal</keyword>
<dbReference type="GO" id="GO:0030600">
    <property type="term" value="F:feruloyl esterase activity"/>
    <property type="evidence" value="ECO:0007669"/>
    <property type="project" value="UniProtKB-EC"/>
</dbReference>
<name>A0A8H6IUG2_9PEZI</name>
<keyword evidence="5" id="KW-0378">Hydrolase</keyword>
<evidence type="ECO:0000256" key="4">
    <source>
        <dbReference type="ARBA" id="ARBA00022729"/>
    </source>
</evidence>
<keyword evidence="6" id="KW-1015">Disulfide bond</keyword>
<feature type="non-terminal residue" evidence="8">
    <location>
        <position position="1"/>
    </location>
</feature>
<keyword evidence="3" id="KW-0119">Carbohydrate metabolism</keyword>
<dbReference type="EMBL" id="WIGM01001437">
    <property type="protein sequence ID" value="KAF6797551.1"/>
    <property type="molecule type" value="Genomic_DNA"/>
</dbReference>
<comment type="catalytic activity">
    <reaction evidence="7">
        <text>feruloyl-polysaccharide + H2O = ferulate + polysaccharide.</text>
        <dbReference type="EC" id="3.1.1.73"/>
    </reaction>
</comment>
<dbReference type="AlphaFoldDB" id="A0A8H6IUG2"/>
<dbReference type="PANTHER" id="PTHR33938">
    <property type="entry name" value="FERULOYL ESTERASE B-RELATED"/>
    <property type="match status" value="1"/>
</dbReference>
<evidence type="ECO:0000313" key="9">
    <source>
        <dbReference type="Proteomes" id="UP000639643"/>
    </source>
</evidence>
<proteinExistence type="predicted"/>
<evidence type="ECO:0000256" key="2">
    <source>
        <dbReference type="ARBA" id="ARBA00022487"/>
    </source>
</evidence>
<evidence type="ECO:0000256" key="7">
    <source>
        <dbReference type="ARBA" id="ARBA00034075"/>
    </source>
</evidence>
<dbReference type="EC" id="3.1.1.73" evidence="1"/>
<keyword evidence="9" id="KW-1185">Reference proteome</keyword>
<evidence type="ECO:0000256" key="1">
    <source>
        <dbReference type="ARBA" id="ARBA00013091"/>
    </source>
</evidence>
<keyword evidence="2" id="KW-0719">Serine esterase</keyword>
<evidence type="ECO:0000256" key="5">
    <source>
        <dbReference type="ARBA" id="ARBA00022801"/>
    </source>
</evidence>
<accession>A0A8H6IUG2</accession>
<dbReference type="Proteomes" id="UP000639643">
    <property type="component" value="Unassembled WGS sequence"/>
</dbReference>
<reference evidence="8" key="1">
    <citation type="journal article" date="2020" name="Phytopathology">
        <title>Genome Sequence Resources of Colletotrichum truncatum, C. plurivorum, C. musicola, and C. sojae: Four Species Pathogenic to Soybean (Glycine max).</title>
        <authorList>
            <person name="Rogerio F."/>
            <person name="Boufleur T.R."/>
            <person name="Ciampi-Guillardi M."/>
            <person name="Sukno S.A."/>
            <person name="Thon M.R."/>
            <person name="Massola Junior N.S."/>
            <person name="Baroncelli R."/>
        </authorList>
    </citation>
    <scope>NUCLEOTIDE SEQUENCE</scope>
    <source>
        <strain evidence="8">LFN0074</strain>
    </source>
</reference>
<dbReference type="GO" id="GO:0045493">
    <property type="term" value="P:xylan catabolic process"/>
    <property type="evidence" value="ECO:0007669"/>
    <property type="project" value="UniProtKB-KW"/>
</dbReference>
<keyword evidence="3" id="KW-0858">Xylan degradation</keyword>
<evidence type="ECO:0000256" key="3">
    <source>
        <dbReference type="ARBA" id="ARBA00022651"/>
    </source>
</evidence>
<gene>
    <name evidence="8" type="ORF">CMUS01_15781</name>
</gene>
<evidence type="ECO:0000313" key="8">
    <source>
        <dbReference type="EMBL" id="KAF6797551.1"/>
    </source>
</evidence>
<evidence type="ECO:0000256" key="6">
    <source>
        <dbReference type="ARBA" id="ARBA00023157"/>
    </source>
</evidence>